<feature type="transmembrane region" description="Helical" evidence="5">
    <location>
        <begin position="191"/>
        <end position="211"/>
    </location>
</feature>
<feature type="transmembrane region" description="Helical" evidence="5">
    <location>
        <begin position="97"/>
        <end position="118"/>
    </location>
</feature>
<comment type="caution">
    <text evidence="7">The sequence shown here is derived from an EMBL/GenBank/DDBJ whole genome shotgun (WGS) entry which is preliminary data.</text>
</comment>
<evidence type="ECO:0000256" key="6">
    <source>
        <dbReference type="SAM" id="SignalP"/>
    </source>
</evidence>
<dbReference type="GO" id="GO:0022857">
    <property type="term" value="F:transmembrane transporter activity"/>
    <property type="evidence" value="ECO:0007669"/>
    <property type="project" value="InterPro"/>
</dbReference>
<dbReference type="SUPFAM" id="SSF103473">
    <property type="entry name" value="MFS general substrate transporter"/>
    <property type="match status" value="1"/>
</dbReference>
<comment type="subcellular location">
    <subcellularLocation>
        <location evidence="1">Membrane</location>
        <topology evidence="1">Multi-pass membrane protein</topology>
    </subcellularLocation>
</comment>
<reference evidence="7" key="1">
    <citation type="journal article" date="2021" name="Nat. Commun.">
        <title>Genetic determinants of endophytism in the Arabidopsis root mycobiome.</title>
        <authorList>
            <person name="Mesny F."/>
            <person name="Miyauchi S."/>
            <person name="Thiergart T."/>
            <person name="Pickel B."/>
            <person name="Atanasova L."/>
            <person name="Karlsson M."/>
            <person name="Huettel B."/>
            <person name="Barry K.W."/>
            <person name="Haridas S."/>
            <person name="Chen C."/>
            <person name="Bauer D."/>
            <person name="Andreopoulos W."/>
            <person name="Pangilinan J."/>
            <person name="LaButti K."/>
            <person name="Riley R."/>
            <person name="Lipzen A."/>
            <person name="Clum A."/>
            <person name="Drula E."/>
            <person name="Henrissat B."/>
            <person name="Kohler A."/>
            <person name="Grigoriev I.V."/>
            <person name="Martin F.M."/>
            <person name="Hacquard S."/>
        </authorList>
    </citation>
    <scope>NUCLEOTIDE SEQUENCE</scope>
    <source>
        <strain evidence="7">MPI-CAGE-CH-0230</strain>
    </source>
</reference>
<keyword evidence="3 5" id="KW-1133">Transmembrane helix</keyword>
<dbReference type="Proteomes" id="UP000756346">
    <property type="component" value="Unassembled WGS sequence"/>
</dbReference>
<dbReference type="InterPro" id="IPR011701">
    <property type="entry name" value="MFS"/>
</dbReference>
<feature type="transmembrane region" description="Helical" evidence="5">
    <location>
        <begin position="303"/>
        <end position="328"/>
    </location>
</feature>
<gene>
    <name evidence="7" type="ORF">B0I36DRAFT_221187</name>
</gene>
<feature type="transmembrane region" description="Helical" evidence="5">
    <location>
        <begin position="349"/>
        <end position="370"/>
    </location>
</feature>
<keyword evidence="8" id="KW-1185">Reference proteome</keyword>
<organism evidence="7 8">
    <name type="scientific">Microdochium trichocladiopsis</name>
    <dbReference type="NCBI Taxonomy" id="1682393"/>
    <lineage>
        <taxon>Eukaryota</taxon>
        <taxon>Fungi</taxon>
        <taxon>Dikarya</taxon>
        <taxon>Ascomycota</taxon>
        <taxon>Pezizomycotina</taxon>
        <taxon>Sordariomycetes</taxon>
        <taxon>Xylariomycetidae</taxon>
        <taxon>Xylariales</taxon>
        <taxon>Microdochiaceae</taxon>
        <taxon>Microdochium</taxon>
    </lineage>
</organism>
<evidence type="ECO:0000256" key="5">
    <source>
        <dbReference type="SAM" id="Phobius"/>
    </source>
</evidence>
<sequence length="464" mass="49962">TTRRVVILSCLYIFLLEFQAGLQIPSALALLEQRLCYDVQPGLPWPPASDDPACKTTQVQGRLASFRGLQSSLDVIPGLLTTIPYGMLSDTWGRRPILILATVGYTLSVAFQIFVFSFGPVFPAPMLFCSTIFMFIGGSPSTMSAMIFTSIADVTAVSSRADVFFAVSATYIASEVLSSPLAGLILLHSAWGLLITSFGILLATFVITMLFPETGTMLGAKSRTQTMAASSDAEGSVPEPAQAGRCQSTVEKISRIWRYVSTNKRLVALTISLVFVVLGRFVQEMLLQYTTKRYNWTWSQASFVLTIRSISNFIVLTVVMPLASRLLLMHRRGRNSSSNSASATSKDVWIARVSGVLGIIGFSLIGFAYTPVILCTGLVVVSLSGGMSSVLRSLLNSLVEPRHLGRLNAVLGIMELASLLVAAPALSQSLRAGLRLGGMWIGLPFMCAAAIMTVSTGVVWLVSI</sequence>
<evidence type="ECO:0000256" key="1">
    <source>
        <dbReference type="ARBA" id="ARBA00004141"/>
    </source>
</evidence>
<feature type="non-terminal residue" evidence="7">
    <location>
        <position position="464"/>
    </location>
</feature>
<proteinExistence type="predicted"/>
<dbReference type="RefSeq" id="XP_046006322.1">
    <property type="nucleotide sequence ID" value="XM_046149024.1"/>
</dbReference>
<name>A0A9P8XUC4_9PEZI</name>
<dbReference type="EMBL" id="JAGTJQ010000011">
    <property type="protein sequence ID" value="KAH7018055.1"/>
    <property type="molecule type" value="Genomic_DNA"/>
</dbReference>
<evidence type="ECO:0000256" key="4">
    <source>
        <dbReference type="ARBA" id="ARBA00023136"/>
    </source>
</evidence>
<dbReference type="GeneID" id="70178570"/>
<dbReference type="AlphaFoldDB" id="A0A9P8XUC4"/>
<feature type="transmembrane region" description="Helical" evidence="5">
    <location>
        <begin position="124"/>
        <end position="151"/>
    </location>
</feature>
<feature type="transmembrane region" description="Helical" evidence="5">
    <location>
        <begin position="266"/>
        <end position="283"/>
    </location>
</feature>
<feature type="signal peptide" evidence="6">
    <location>
        <begin position="1"/>
        <end position="29"/>
    </location>
</feature>
<protein>
    <submittedName>
        <fullName evidence="7">Major facilitator superfamily domain-containing protein</fullName>
    </submittedName>
</protein>
<dbReference type="PANTHER" id="PTHR23507">
    <property type="entry name" value="ZGC:174356"/>
    <property type="match status" value="1"/>
</dbReference>
<keyword evidence="2 5" id="KW-0812">Transmembrane</keyword>
<feature type="chain" id="PRO_5040327905" evidence="6">
    <location>
        <begin position="30"/>
        <end position="464"/>
    </location>
</feature>
<evidence type="ECO:0000313" key="8">
    <source>
        <dbReference type="Proteomes" id="UP000756346"/>
    </source>
</evidence>
<evidence type="ECO:0000313" key="7">
    <source>
        <dbReference type="EMBL" id="KAH7018055.1"/>
    </source>
</evidence>
<feature type="transmembrane region" description="Helical" evidence="5">
    <location>
        <begin position="376"/>
        <end position="395"/>
    </location>
</feature>
<feature type="non-terminal residue" evidence="7">
    <location>
        <position position="1"/>
    </location>
</feature>
<feature type="transmembrane region" description="Helical" evidence="5">
    <location>
        <begin position="439"/>
        <end position="462"/>
    </location>
</feature>
<feature type="transmembrane region" description="Helical" evidence="5">
    <location>
        <begin position="163"/>
        <end position="185"/>
    </location>
</feature>
<dbReference type="PANTHER" id="PTHR23507:SF1">
    <property type="entry name" value="FI18259P1-RELATED"/>
    <property type="match status" value="1"/>
</dbReference>
<feature type="transmembrane region" description="Helical" evidence="5">
    <location>
        <begin position="407"/>
        <end position="427"/>
    </location>
</feature>
<keyword evidence="6" id="KW-0732">Signal</keyword>
<dbReference type="Gene3D" id="1.20.1250.20">
    <property type="entry name" value="MFS general substrate transporter like domains"/>
    <property type="match status" value="1"/>
</dbReference>
<dbReference type="OrthoDB" id="194139at2759"/>
<evidence type="ECO:0000256" key="3">
    <source>
        <dbReference type="ARBA" id="ARBA00022989"/>
    </source>
</evidence>
<keyword evidence="4 5" id="KW-0472">Membrane</keyword>
<evidence type="ECO:0000256" key="2">
    <source>
        <dbReference type="ARBA" id="ARBA00022692"/>
    </source>
</evidence>
<dbReference type="Pfam" id="PF07690">
    <property type="entry name" value="MFS_1"/>
    <property type="match status" value="1"/>
</dbReference>
<dbReference type="InterPro" id="IPR036259">
    <property type="entry name" value="MFS_trans_sf"/>
</dbReference>
<accession>A0A9P8XUC4</accession>
<dbReference type="GO" id="GO:0016020">
    <property type="term" value="C:membrane"/>
    <property type="evidence" value="ECO:0007669"/>
    <property type="project" value="UniProtKB-SubCell"/>
</dbReference>